<dbReference type="Pfam" id="PF13516">
    <property type="entry name" value="LRR_6"/>
    <property type="match status" value="2"/>
</dbReference>
<dbReference type="SUPFAM" id="SSF52058">
    <property type="entry name" value="L domain-like"/>
    <property type="match status" value="1"/>
</dbReference>
<dbReference type="Proteomes" id="UP000054289">
    <property type="component" value="Unassembled WGS sequence"/>
</dbReference>
<dbReference type="EMBL" id="CH671924">
    <property type="protein sequence ID" value="KOB58772.1"/>
    <property type="molecule type" value="Genomic_DNA"/>
</dbReference>
<evidence type="ECO:0000313" key="1">
    <source>
        <dbReference type="EMBL" id="KOB58772.1"/>
    </source>
</evidence>
<protein>
    <recommendedName>
        <fullName evidence="3">Leucine-rich repeat protein</fullName>
    </recommendedName>
</protein>
<evidence type="ECO:0000313" key="2">
    <source>
        <dbReference type="Proteomes" id="UP000054289"/>
    </source>
</evidence>
<feature type="non-terminal residue" evidence="1">
    <location>
        <position position="1"/>
    </location>
</feature>
<organism evidence="1 2">
    <name type="scientific">Plasmodium falciparum (isolate HB3)</name>
    <dbReference type="NCBI Taxonomy" id="137071"/>
    <lineage>
        <taxon>Eukaryota</taxon>
        <taxon>Sar</taxon>
        <taxon>Alveolata</taxon>
        <taxon>Apicomplexa</taxon>
        <taxon>Aconoidasida</taxon>
        <taxon>Haemosporida</taxon>
        <taxon>Plasmodiidae</taxon>
        <taxon>Plasmodium</taxon>
        <taxon>Plasmodium (Laverania)</taxon>
    </lineage>
</organism>
<proteinExistence type="predicted"/>
<name>A0A0L7K652_PLAFX</name>
<reference evidence="2" key="2">
    <citation type="submission" date="2006-03" db="EMBL/GenBank/DDBJ databases">
        <title>The genome sequence of the Plasmodium falciparum HB3.</title>
        <authorList>
            <consortium name="The Broad Institute Genome Sequencing Platform"/>
            <person name="Birren B."/>
            <person name="Lander E."/>
            <person name="Galagan J."/>
            <person name="Nusbaum C."/>
            <person name="Devon K."/>
            <person name="Henn M."/>
            <person name="Jaffe D."/>
            <person name="Butler J."/>
            <person name="Alvarez P."/>
            <person name="Gnerre S."/>
            <person name="Grabherr M."/>
            <person name="Kleber M."/>
            <person name="Mauceli E."/>
            <person name="Brockman W."/>
            <person name="MacCallum I.A."/>
            <person name="Rounsley S."/>
            <person name="Young S."/>
            <person name="LaButti K."/>
            <person name="Pushparaj V."/>
            <person name="DeCaprio D."/>
            <person name="Crawford M."/>
            <person name="Koehrsen M."/>
            <person name="Engels R."/>
            <person name="Montgomery P."/>
            <person name="Pearson M."/>
            <person name="Howarth C."/>
            <person name="Larson L."/>
            <person name="Luoma S."/>
            <person name="White J."/>
            <person name="Kodira C."/>
            <person name="Zeng Q."/>
            <person name="Oleary S."/>
            <person name="Yandava C."/>
            <person name="Alvarado L."/>
            <person name="Wirth D."/>
            <person name="Volkman S."/>
            <person name="Hartl D."/>
        </authorList>
    </citation>
    <scope>NUCLEOTIDE SEQUENCE [LARGE SCALE GENOMIC DNA]</scope>
</reference>
<reference evidence="1 2" key="1">
    <citation type="submission" date="2006-03" db="EMBL/GenBank/DDBJ databases">
        <title>Annotation of Plasmodium falciparum HB3.</title>
        <authorList>
            <consortium name="The Broad Institute Genome Sequencing Platform"/>
            <person name="Volkman S.K."/>
            <person name="Neafsey D.E."/>
            <person name="Dash A.P."/>
            <person name="Chitnis C.E."/>
            <person name="Hartl D.L."/>
            <person name="Young S.K."/>
            <person name="Zeng Q."/>
            <person name="Koehrsen M."/>
            <person name="Alvarado L."/>
            <person name="Berlin A."/>
            <person name="Borenstein D."/>
            <person name="Chapman S.B."/>
            <person name="Chen Z."/>
            <person name="Engels R."/>
            <person name="Freedman E."/>
            <person name="Gellesch M."/>
            <person name="Goldberg J."/>
            <person name="Griggs A."/>
            <person name="Gujja S."/>
            <person name="Heilman E.R."/>
            <person name="Heiman D.I."/>
            <person name="Howarth C."/>
            <person name="Jen D."/>
            <person name="Larson L."/>
            <person name="Mehta T."/>
            <person name="Neiman D."/>
            <person name="Park D."/>
            <person name="Pearson M."/>
            <person name="Roberts A."/>
            <person name="Saif S."/>
            <person name="Shea T."/>
            <person name="Shenoy N."/>
            <person name="Sisk P."/>
            <person name="Stolte C."/>
            <person name="Sykes S."/>
            <person name="Walk T."/>
            <person name="White J."/>
            <person name="Yandava C."/>
            <person name="Haas B."/>
            <person name="Henn M.R."/>
            <person name="Nusbaum C."/>
            <person name="Birren B."/>
        </authorList>
    </citation>
    <scope>NUCLEOTIDE SEQUENCE [LARGE SCALE GENOMIC DNA]</scope>
    <source>
        <strain evidence="1">HB3</strain>
    </source>
</reference>
<dbReference type="InterPro" id="IPR032675">
    <property type="entry name" value="LRR_dom_sf"/>
</dbReference>
<dbReference type="KEGG" id="pfh:PFHG_00520"/>
<gene>
    <name evidence="1" type="ORF">PFHG_00520</name>
</gene>
<dbReference type="InterPro" id="IPR001611">
    <property type="entry name" value="Leu-rich_rpt"/>
</dbReference>
<evidence type="ECO:0008006" key="3">
    <source>
        <dbReference type="Google" id="ProtNLM"/>
    </source>
</evidence>
<sequence>RYLEKLNLFNNELNEQFINIEHNKYLVHIDLSDNQIERIEFFYNTNVFLYINLANNSIRNIEPLKNNFHLEYLNISGNKL</sequence>
<accession>A0A0L7K652</accession>
<dbReference type="Gene3D" id="3.80.10.10">
    <property type="entry name" value="Ribonuclease Inhibitor"/>
    <property type="match status" value="1"/>
</dbReference>
<dbReference type="AlphaFoldDB" id="A0A0L7K652"/>